<keyword evidence="2" id="KW-1185">Reference proteome</keyword>
<accession>A0ACB8QK50</accession>
<protein>
    <submittedName>
        <fullName evidence="1">tRNA modification GTPase TrmE</fullName>
    </submittedName>
</protein>
<organism evidence="1 2">
    <name type="scientific">Vararia minispora EC-137</name>
    <dbReference type="NCBI Taxonomy" id="1314806"/>
    <lineage>
        <taxon>Eukaryota</taxon>
        <taxon>Fungi</taxon>
        <taxon>Dikarya</taxon>
        <taxon>Basidiomycota</taxon>
        <taxon>Agaricomycotina</taxon>
        <taxon>Agaricomycetes</taxon>
        <taxon>Russulales</taxon>
        <taxon>Lachnocladiaceae</taxon>
        <taxon>Vararia</taxon>
    </lineage>
</organism>
<gene>
    <name evidence="1" type="ORF">K488DRAFT_78955</name>
</gene>
<dbReference type="EMBL" id="MU273571">
    <property type="protein sequence ID" value="KAI0031686.1"/>
    <property type="molecule type" value="Genomic_DNA"/>
</dbReference>
<reference evidence="1" key="2">
    <citation type="journal article" date="2022" name="New Phytol.">
        <title>Evolutionary transition to the ectomycorrhizal habit in the genomes of a hyperdiverse lineage of mushroom-forming fungi.</title>
        <authorList>
            <person name="Looney B."/>
            <person name="Miyauchi S."/>
            <person name="Morin E."/>
            <person name="Drula E."/>
            <person name="Courty P.E."/>
            <person name="Kohler A."/>
            <person name="Kuo A."/>
            <person name="LaButti K."/>
            <person name="Pangilinan J."/>
            <person name="Lipzen A."/>
            <person name="Riley R."/>
            <person name="Andreopoulos W."/>
            <person name="He G."/>
            <person name="Johnson J."/>
            <person name="Nolan M."/>
            <person name="Tritt A."/>
            <person name="Barry K.W."/>
            <person name="Grigoriev I.V."/>
            <person name="Nagy L.G."/>
            <person name="Hibbett D."/>
            <person name="Henrissat B."/>
            <person name="Matheny P.B."/>
            <person name="Labbe J."/>
            <person name="Martin F.M."/>
        </authorList>
    </citation>
    <scope>NUCLEOTIDE SEQUENCE</scope>
    <source>
        <strain evidence="1">EC-137</strain>
    </source>
</reference>
<reference evidence="1" key="1">
    <citation type="submission" date="2021-02" db="EMBL/GenBank/DDBJ databases">
        <authorList>
            <consortium name="DOE Joint Genome Institute"/>
            <person name="Ahrendt S."/>
            <person name="Looney B.P."/>
            <person name="Miyauchi S."/>
            <person name="Morin E."/>
            <person name="Drula E."/>
            <person name="Courty P.E."/>
            <person name="Chicoki N."/>
            <person name="Fauchery L."/>
            <person name="Kohler A."/>
            <person name="Kuo A."/>
            <person name="Labutti K."/>
            <person name="Pangilinan J."/>
            <person name="Lipzen A."/>
            <person name="Riley R."/>
            <person name="Andreopoulos W."/>
            <person name="He G."/>
            <person name="Johnson J."/>
            <person name="Barry K.W."/>
            <person name="Grigoriev I.V."/>
            <person name="Nagy L."/>
            <person name="Hibbett D."/>
            <person name="Henrissat B."/>
            <person name="Matheny P.B."/>
            <person name="Labbe J."/>
            <person name="Martin F."/>
        </authorList>
    </citation>
    <scope>NUCLEOTIDE SEQUENCE</scope>
    <source>
        <strain evidence="1">EC-137</strain>
    </source>
</reference>
<dbReference type="Proteomes" id="UP000814128">
    <property type="component" value="Unassembled WGS sequence"/>
</dbReference>
<proteinExistence type="predicted"/>
<sequence>MLDEDTLEPSDAQRRTIYALATAPGPSGLAVIRVSGPDTRTVLARMVQPVSRASPAPRTLARCAIVHPDTGARLDDALVVFFPGPRSYTTEDVLELHVHGGRAVSAAILAALEVVPGARPALPGEFTRRAFEAGRMDLTQVEGLRDLVSARTEAQRRAALAVASGASRKRYEALRAEIVKCLANVEAVIDFGDDEDDVEWAAFEQARDRAVQLRDNIKALLADARRGEILREGVRLALFGPPNAGKSSLLNFLAQREAAIVTPVPGTTRDVLELELDIGGIPVRVSDTAGLRTTADVVEQIGVERARKAVEAANVSLLVLSAPEVFVETPEGPRVEIPDTVQSLINENTFILLNKRDLLPASLSLLPHGGWLVSLTTEQGTLDFMGGFAHALRKSQLLITRRYDFKRDTQDPDDAPLITHARHRAHLESALRFLDAFLTHGPEEIVLGAEELRYAAQAVGRISGLIDVEDVLDVVFRDFCIGK</sequence>
<comment type="caution">
    <text evidence="1">The sequence shown here is derived from an EMBL/GenBank/DDBJ whole genome shotgun (WGS) entry which is preliminary data.</text>
</comment>
<name>A0ACB8QK50_9AGAM</name>
<evidence type="ECO:0000313" key="2">
    <source>
        <dbReference type="Proteomes" id="UP000814128"/>
    </source>
</evidence>
<evidence type="ECO:0000313" key="1">
    <source>
        <dbReference type="EMBL" id="KAI0031686.1"/>
    </source>
</evidence>